<gene>
    <name evidence="1" type="ORF">WMSIL1_LOCUS308</name>
</gene>
<accession>A0A564XVZ0</accession>
<name>A0A564XVZ0_HYMDI</name>
<evidence type="ECO:0000313" key="1">
    <source>
        <dbReference type="EMBL" id="VUZ38919.1"/>
    </source>
</evidence>
<evidence type="ECO:0000313" key="2">
    <source>
        <dbReference type="Proteomes" id="UP000321570"/>
    </source>
</evidence>
<sequence length="86" mass="9942">MNCFCLPTHTHWSYTAPTLPSYRLCSLSLSPILLNPHCDLVNTFWPNQLLVFWSEIVFVVTLTPRMSSLKIFTSCQLRVNLIPFLL</sequence>
<organism evidence="1 2">
    <name type="scientific">Hymenolepis diminuta</name>
    <name type="common">Rat tapeworm</name>
    <dbReference type="NCBI Taxonomy" id="6216"/>
    <lineage>
        <taxon>Eukaryota</taxon>
        <taxon>Metazoa</taxon>
        <taxon>Spiralia</taxon>
        <taxon>Lophotrochozoa</taxon>
        <taxon>Platyhelminthes</taxon>
        <taxon>Cestoda</taxon>
        <taxon>Eucestoda</taxon>
        <taxon>Cyclophyllidea</taxon>
        <taxon>Hymenolepididae</taxon>
        <taxon>Hymenolepis</taxon>
    </lineage>
</organism>
<dbReference type="Proteomes" id="UP000321570">
    <property type="component" value="Unassembled WGS sequence"/>
</dbReference>
<dbReference type="EMBL" id="CABIJS010000010">
    <property type="protein sequence ID" value="VUZ38919.1"/>
    <property type="molecule type" value="Genomic_DNA"/>
</dbReference>
<dbReference type="AlphaFoldDB" id="A0A564XVZ0"/>
<keyword evidence="2" id="KW-1185">Reference proteome</keyword>
<protein>
    <submittedName>
        <fullName evidence="1">Uncharacterized protein</fullName>
    </submittedName>
</protein>
<reference evidence="1 2" key="1">
    <citation type="submission" date="2019-07" db="EMBL/GenBank/DDBJ databases">
        <authorList>
            <person name="Jastrzebski P J."/>
            <person name="Paukszto L."/>
            <person name="Jastrzebski P J."/>
        </authorList>
    </citation>
    <scope>NUCLEOTIDE SEQUENCE [LARGE SCALE GENOMIC DNA]</scope>
    <source>
        <strain evidence="1 2">WMS-il1</strain>
    </source>
</reference>
<proteinExistence type="predicted"/>